<dbReference type="Proteomes" id="UP000460142">
    <property type="component" value="Unassembled WGS sequence"/>
</dbReference>
<keyword evidence="1" id="KW-0677">Repeat</keyword>
<dbReference type="EMBL" id="MSTQ01000021">
    <property type="protein sequence ID" value="OLT99680.1"/>
    <property type="molecule type" value="Genomic_DNA"/>
</dbReference>
<evidence type="ECO:0000313" key="3">
    <source>
        <dbReference type="EMBL" id="KAB0481369.1"/>
    </source>
</evidence>
<dbReference type="InterPro" id="IPR056823">
    <property type="entry name" value="TEN-like_YD-shell"/>
</dbReference>
<evidence type="ECO:0000313" key="6">
    <source>
        <dbReference type="Proteomes" id="UP000186756"/>
    </source>
</evidence>
<evidence type="ECO:0000313" key="4">
    <source>
        <dbReference type="EMBL" id="OLT99680.1"/>
    </source>
</evidence>
<dbReference type="Proteomes" id="UP000198549">
    <property type="component" value="Chromosome I"/>
</dbReference>
<evidence type="ECO:0000313" key="7">
    <source>
        <dbReference type="Proteomes" id="UP000198549"/>
    </source>
</evidence>
<evidence type="ECO:0000313" key="8">
    <source>
        <dbReference type="Proteomes" id="UP000460142"/>
    </source>
</evidence>
<proteinExistence type="predicted"/>
<dbReference type="NCBIfam" id="TIGR03696">
    <property type="entry name" value="Rhs_assc_core"/>
    <property type="match status" value="1"/>
</dbReference>
<reference evidence="6" key="2">
    <citation type="submission" date="2017-01" db="EMBL/GenBank/DDBJ databases">
        <authorList>
            <person name="Poblete-Castro I."/>
        </authorList>
    </citation>
    <scope>NUCLEOTIDE SEQUENCE [LARGE SCALE GENOMIC DNA]</scope>
    <source>
        <strain evidence="6">DSM 18361 / CCUG 53116 / MT1</strain>
    </source>
</reference>
<evidence type="ECO:0000313" key="5">
    <source>
        <dbReference type="EMBL" id="SDP43030.1"/>
    </source>
</evidence>
<dbReference type="EMBL" id="VZPS01000024">
    <property type="protein sequence ID" value="KAB0481369.1"/>
    <property type="molecule type" value="Genomic_DNA"/>
</dbReference>
<accession>A0A1H0SMS5</accession>
<reference evidence="3 8" key="4">
    <citation type="submission" date="2019-09" db="EMBL/GenBank/DDBJ databases">
        <title>Draft genome sequences of 48 bacterial type strains from the CCUG.</title>
        <authorList>
            <person name="Tunovic T."/>
            <person name="Pineiro-Iglesias B."/>
            <person name="Unosson C."/>
            <person name="Inganas E."/>
            <person name="Ohlen M."/>
            <person name="Cardew S."/>
            <person name="Jensie-Markopoulos S."/>
            <person name="Salva-Serra F."/>
            <person name="Jaen-Luchoro D."/>
            <person name="Karlsson R."/>
            <person name="Svensson-Stadler L."/>
            <person name="Chun J."/>
            <person name="Moore E."/>
        </authorList>
    </citation>
    <scope>NUCLEOTIDE SEQUENCE [LARGE SCALE GENOMIC DNA]</scope>
    <source>
        <strain evidence="3 8">CCUG 53116</strain>
    </source>
</reference>
<name>A0A1H0SMS5_PSERE</name>
<evidence type="ECO:0000256" key="1">
    <source>
        <dbReference type="ARBA" id="ARBA00022737"/>
    </source>
</evidence>
<dbReference type="Gene3D" id="2.180.10.10">
    <property type="entry name" value="RHS repeat-associated core"/>
    <property type="match status" value="1"/>
</dbReference>
<sequence>MTAPSTTLLCQYRYDPLDRLLHQAQPDTPVHQRFYCKRRLATEIHGAMQQSIIQHDDTLLAQQQREGNALDTTLLATDLQRSVLHTLKKGTQPRPIAYSPYGHRPAPSGLLSLLGFNGERPDPVTGCYLLGNGYRAFNPVLMRFNSPDSWSPFGKGGFNAYTYCGGDPLNRTDTTGHSWFNVFLKKVIQTMPYTADDHDIHHIINKLTTTATKNNINTVETLPPELAHIAEERLIGFATLHESNKINKAHSKINHLLEAPEFVGKSERLEELTAKVDKRIKILEYLKKHTDMTRNNLTGISIENRALEHSNLKKRLYESRPPSYGSLFPNTKLPTSSIRDIRS</sequence>
<keyword evidence="6" id="KW-1185">Reference proteome</keyword>
<dbReference type="InterPro" id="IPR022385">
    <property type="entry name" value="Rhs_assc_core"/>
</dbReference>
<dbReference type="OrthoDB" id="5905222at2"/>
<dbReference type="SUPFAM" id="SSF56399">
    <property type="entry name" value="ADP-ribosylation"/>
    <property type="match status" value="1"/>
</dbReference>
<protein>
    <submittedName>
        <fullName evidence="5">RHS repeat-associated core domain-containing protein</fullName>
    </submittedName>
</protein>
<organism evidence="5 7">
    <name type="scientific">Pseudomonas reinekei</name>
    <dbReference type="NCBI Taxonomy" id="395598"/>
    <lineage>
        <taxon>Bacteria</taxon>
        <taxon>Pseudomonadati</taxon>
        <taxon>Pseudomonadota</taxon>
        <taxon>Gammaproteobacteria</taxon>
        <taxon>Pseudomonadales</taxon>
        <taxon>Pseudomonadaceae</taxon>
        <taxon>Pseudomonas</taxon>
    </lineage>
</organism>
<gene>
    <name evidence="4" type="ORF">BVK86_24755</name>
    <name evidence="3" type="ORF">F7R15_25490</name>
    <name evidence="5" type="ORF">SAMN04490202_4220</name>
</gene>
<dbReference type="AlphaFoldDB" id="A0A1H0SMS5"/>
<reference evidence="5 7" key="1">
    <citation type="submission" date="2016-10" db="EMBL/GenBank/DDBJ databases">
        <authorList>
            <person name="de Groot N.N."/>
        </authorList>
    </citation>
    <scope>NUCLEOTIDE SEQUENCE [LARGE SCALE GENOMIC DNA]</scope>
    <source>
        <strain evidence="5 7">BS3776</strain>
    </source>
</reference>
<dbReference type="Pfam" id="PF25023">
    <property type="entry name" value="TEN_YD-shell"/>
    <property type="match status" value="1"/>
</dbReference>
<dbReference type="RefSeq" id="WP_075948882.1">
    <property type="nucleotide sequence ID" value="NZ_LT629709.1"/>
</dbReference>
<dbReference type="EMBL" id="LT629709">
    <property type="protein sequence ID" value="SDP43030.1"/>
    <property type="molecule type" value="Genomic_DNA"/>
</dbReference>
<reference evidence="4" key="3">
    <citation type="submission" date="2017-01" db="EMBL/GenBank/DDBJ databases">
        <authorList>
            <person name="Mah S.A."/>
            <person name="Swanson W.J."/>
            <person name="Moy G.W."/>
            <person name="Vacquier V.D."/>
        </authorList>
    </citation>
    <scope>NUCLEOTIDE SEQUENCE [LARGE SCALE GENOMIC DNA]</scope>
    <source>
        <strain evidence="4">MT1</strain>
    </source>
</reference>
<dbReference type="Proteomes" id="UP000186756">
    <property type="component" value="Unassembled WGS sequence"/>
</dbReference>
<evidence type="ECO:0000259" key="2">
    <source>
        <dbReference type="Pfam" id="PF25023"/>
    </source>
</evidence>
<feature type="domain" description="Teneurin-like YD-shell" evidence="2">
    <location>
        <begin position="11"/>
        <end position="150"/>
    </location>
</feature>